<dbReference type="Pfam" id="PF07992">
    <property type="entry name" value="Pyr_redox_2"/>
    <property type="match status" value="1"/>
</dbReference>
<dbReference type="AlphaFoldDB" id="J3P8H4"/>
<keyword evidence="9" id="KW-0411">Iron-sulfur</keyword>
<feature type="domain" description="Rieske" evidence="10">
    <location>
        <begin position="52"/>
        <end position="151"/>
    </location>
</feature>
<dbReference type="CDD" id="cd03478">
    <property type="entry name" value="Rieske_AIFL_N"/>
    <property type="match status" value="1"/>
</dbReference>
<reference evidence="13" key="1">
    <citation type="submission" date="2010-07" db="EMBL/GenBank/DDBJ databases">
        <title>The genome sequence of Gaeumannomyces graminis var. tritici strain R3-111a-1.</title>
        <authorList>
            <consortium name="The Broad Institute Genome Sequencing Platform"/>
            <person name="Ma L.-J."/>
            <person name="Dead R."/>
            <person name="Young S."/>
            <person name="Zeng Q."/>
            <person name="Koehrsen M."/>
            <person name="Alvarado L."/>
            <person name="Berlin A."/>
            <person name="Chapman S.B."/>
            <person name="Chen Z."/>
            <person name="Freedman E."/>
            <person name="Gellesch M."/>
            <person name="Goldberg J."/>
            <person name="Griggs A."/>
            <person name="Gujja S."/>
            <person name="Heilman E.R."/>
            <person name="Heiman D."/>
            <person name="Hepburn T."/>
            <person name="Howarth C."/>
            <person name="Jen D."/>
            <person name="Larson L."/>
            <person name="Mehta T."/>
            <person name="Neiman D."/>
            <person name="Pearson M."/>
            <person name="Roberts A."/>
            <person name="Saif S."/>
            <person name="Shea T."/>
            <person name="Shenoy N."/>
            <person name="Sisk P."/>
            <person name="Stolte C."/>
            <person name="Sykes S."/>
            <person name="Walk T."/>
            <person name="White J."/>
            <person name="Yandava C."/>
            <person name="Haas B."/>
            <person name="Nusbaum C."/>
            <person name="Birren B."/>
        </authorList>
    </citation>
    <scope>NUCLEOTIDE SEQUENCE [LARGE SCALE GENOMIC DNA]</scope>
    <source>
        <strain evidence="13">R3-111a-1</strain>
    </source>
</reference>
<dbReference type="InterPro" id="IPR050446">
    <property type="entry name" value="FAD-oxidoreductase/Apoptosis"/>
</dbReference>
<comment type="cofactor">
    <cofactor evidence="1">
        <name>FAD</name>
        <dbReference type="ChEBI" id="CHEBI:57692"/>
    </cofactor>
</comment>
<dbReference type="GO" id="GO:0005737">
    <property type="term" value="C:cytoplasm"/>
    <property type="evidence" value="ECO:0007669"/>
    <property type="project" value="TreeGrafter"/>
</dbReference>
<evidence type="ECO:0000313" key="11">
    <source>
        <dbReference type="EMBL" id="EJT72957.1"/>
    </source>
</evidence>
<evidence type="ECO:0000313" key="13">
    <source>
        <dbReference type="Proteomes" id="UP000006039"/>
    </source>
</evidence>
<dbReference type="InterPro" id="IPR016156">
    <property type="entry name" value="FAD/NAD-linked_Rdtase_dimer_sf"/>
</dbReference>
<dbReference type="Gene3D" id="2.102.10.10">
    <property type="entry name" value="Rieske [2Fe-2S] iron-sulphur domain"/>
    <property type="match status" value="1"/>
</dbReference>
<evidence type="ECO:0000256" key="5">
    <source>
        <dbReference type="ARBA" id="ARBA00022723"/>
    </source>
</evidence>
<dbReference type="GO" id="GO:0016651">
    <property type="term" value="F:oxidoreductase activity, acting on NAD(P)H"/>
    <property type="evidence" value="ECO:0007669"/>
    <property type="project" value="TreeGrafter"/>
</dbReference>
<protein>
    <submittedName>
        <fullName evidence="11">Putidaredoxin reductase</fullName>
    </submittedName>
</protein>
<comment type="similarity">
    <text evidence="2">Belongs to the FAD-dependent oxidoreductase family.</text>
</comment>
<keyword evidence="8" id="KW-0408">Iron</keyword>
<dbReference type="eggNOG" id="KOG1336">
    <property type="taxonomic scope" value="Eukaryota"/>
</dbReference>
<dbReference type="InterPro" id="IPR036922">
    <property type="entry name" value="Rieske_2Fe-2S_sf"/>
</dbReference>
<dbReference type="SUPFAM" id="SSF51905">
    <property type="entry name" value="FAD/NAD(P)-binding domain"/>
    <property type="match status" value="2"/>
</dbReference>
<keyword evidence="7" id="KW-0560">Oxidoreductase</keyword>
<dbReference type="InterPro" id="IPR036188">
    <property type="entry name" value="FAD/NAD-bd_sf"/>
</dbReference>
<dbReference type="VEuPathDB" id="FungiDB:GGTG_09808"/>
<evidence type="ECO:0000256" key="8">
    <source>
        <dbReference type="ARBA" id="ARBA00023004"/>
    </source>
</evidence>
<evidence type="ECO:0000256" key="2">
    <source>
        <dbReference type="ARBA" id="ARBA00006442"/>
    </source>
</evidence>
<dbReference type="Gene3D" id="3.50.50.60">
    <property type="entry name" value="FAD/NAD(P)-binding domain"/>
    <property type="match status" value="2"/>
</dbReference>
<dbReference type="PROSITE" id="PS51296">
    <property type="entry name" value="RIESKE"/>
    <property type="match status" value="1"/>
</dbReference>
<dbReference type="Pfam" id="PF00355">
    <property type="entry name" value="Rieske"/>
    <property type="match status" value="1"/>
</dbReference>
<dbReference type="PANTHER" id="PTHR43557:SF2">
    <property type="entry name" value="RIESKE DOMAIN-CONTAINING PROTEIN-RELATED"/>
    <property type="match status" value="1"/>
</dbReference>
<evidence type="ECO:0000256" key="4">
    <source>
        <dbReference type="ARBA" id="ARBA00022714"/>
    </source>
</evidence>
<name>J3P8H4_GAET3</name>
<dbReference type="GeneID" id="20350266"/>
<keyword evidence="5" id="KW-0479">Metal-binding</keyword>
<dbReference type="HOGENOM" id="CLU_003291_4_2_1"/>
<keyword evidence="3" id="KW-0285">Flavoprotein</keyword>
<dbReference type="Pfam" id="PF14759">
    <property type="entry name" value="Reductase_C"/>
    <property type="match status" value="1"/>
</dbReference>
<evidence type="ECO:0000256" key="7">
    <source>
        <dbReference type="ARBA" id="ARBA00023002"/>
    </source>
</evidence>
<evidence type="ECO:0000256" key="9">
    <source>
        <dbReference type="ARBA" id="ARBA00023014"/>
    </source>
</evidence>
<dbReference type="EMBL" id="GL385399">
    <property type="protein sequence ID" value="EJT72957.1"/>
    <property type="molecule type" value="Genomic_DNA"/>
</dbReference>
<dbReference type="SUPFAM" id="SSF55424">
    <property type="entry name" value="FAD/NAD-linked reductases, dimerisation (C-terminal) domain"/>
    <property type="match status" value="1"/>
</dbReference>
<dbReference type="PRINTS" id="PR00368">
    <property type="entry name" value="FADPNR"/>
</dbReference>
<gene>
    <name evidence="12" type="primary">20350266</name>
    <name evidence="11" type="ORF">GGTG_09808</name>
</gene>
<dbReference type="Proteomes" id="UP000006039">
    <property type="component" value="Unassembled WGS sequence"/>
</dbReference>
<dbReference type="OrthoDB" id="6029at2759"/>
<dbReference type="PRINTS" id="PR00411">
    <property type="entry name" value="PNDRDTASEI"/>
</dbReference>
<dbReference type="PANTHER" id="PTHR43557">
    <property type="entry name" value="APOPTOSIS-INDUCING FACTOR 1"/>
    <property type="match status" value="1"/>
</dbReference>
<accession>J3P8H4</accession>
<dbReference type="RefSeq" id="XP_009225931.1">
    <property type="nucleotide sequence ID" value="XM_009227667.1"/>
</dbReference>
<proteinExistence type="inferred from homology"/>
<organism evidence="11">
    <name type="scientific">Gaeumannomyces tritici (strain R3-111a-1)</name>
    <name type="common">Wheat and barley take-all root rot fungus</name>
    <name type="synonym">Gaeumannomyces graminis var. tritici</name>
    <dbReference type="NCBI Taxonomy" id="644352"/>
    <lineage>
        <taxon>Eukaryota</taxon>
        <taxon>Fungi</taxon>
        <taxon>Dikarya</taxon>
        <taxon>Ascomycota</taxon>
        <taxon>Pezizomycotina</taxon>
        <taxon>Sordariomycetes</taxon>
        <taxon>Sordariomycetidae</taxon>
        <taxon>Magnaporthales</taxon>
        <taxon>Magnaporthaceae</taxon>
        <taxon>Gaeumannomyces</taxon>
    </lineage>
</organism>
<reference evidence="12" key="4">
    <citation type="journal article" date="2015" name="G3 (Bethesda)">
        <title>Genome sequences of three phytopathogenic species of the Magnaporthaceae family of fungi.</title>
        <authorList>
            <person name="Okagaki L.H."/>
            <person name="Nunes C.C."/>
            <person name="Sailsbery J."/>
            <person name="Clay B."/>
            <person name="Brown D."/>
            <person name="John T."/>
            <person name="Oh Y."/>
            <person name="Young N."/>
            <person name="Fitzgerald M."/>
            <person name="Haas B.J."/>
            <person name="Zeng Q."/>
            <person name="Young S."/>
            <person name="Adiconis X."/>
            <person name="Fan L."/>
            <person name="Levin J.Z."/>
            <person name="Mitchell T.K."/>
            <person name="Okubara P.A."/>
            <person name="Farman M.L."/>
            <person name="Kohn L.M."/>
            <person name="Birren B."/>
            <person name="Ma L.-J."/>
            <person name="Dean R.A."/>
        </authorList>
    </citation>
    <scope>NUCLEOTIDE SEQUENCE</scope>
    <source>
        <strain evidence="12">R3-111a-1</strain>
    </source>
</reference>
<evidence type="ECO:0000256" key="6">
    <source>
        <dbReference type="ARBA" id="ARBA00022827"/>
    </source>
</evidence>
<evidence type="ECO:0000256" key="3">
    <source>
        <dbReference type="ARBA" id="ARBA00022630"/>
    </source>
</evidence>
<reference evidence="11" key="3">
    <citation type="submission" date="2010-09" db="EMBL/GenBank/DDBJ databases">
        <title>Annotation of Gaeumannomyces graminis var. tritici R3-111a-1.</title>
        <authorList>
            <consortium name="The Broad Institute Genome Sequencing Platform"/>
            <person name="Ma L.-J."/>
            <person name="Dead R."/>
            <person name="Young S.K."/>
            <person name="Zeng Q."/>
            <person name="Gargeya S."/>
            <person name="Fitzgerald M."/>
            <person name="Haas B."/>
            <person name="Abouelleil A."/>
            <person name="Alvarado L."/>
            <person name="Arachchi H.M."/>
            <person name="Berlin A."/>
            <person name="Brown A."/>
            <person name="Chapman S.B."/>
            <person name="Chen Z."/>
            <person name="Dunbar C."/>
            <person name="Freedman E."/>
            <person name="Gearin G."/>
            <person name="Gellesch M."/>
            <person name="Goldberg J."/>
            <person name="Griggs A."/>
            <person name="Gujja S."/>
            <person name="Heiman D."/>
            <person name="Howarth C."/>
            <person name="Larson L."/>
            <person name="Lui A."/>
            <person name="MacDonald P.J.P."/>
            <person name="Mehta T."/>
            <person name="Montmayeur A."/>
            <person name="Murphy C."/>
            <person name="Neiman D."/>
            <person name="Pearson M."/>
            <person name="Priest M."/>
            <person name="Roberts A."/>
            <person name="Saif S."/>
            <person name="Shea T."/>
            <person name="Shenoy N."/>
            <person name="Sisk P."/>
            <person name="Stolte C."/>
            <person name="Sykes S."/>
            <person name="Yandava C."/>
            <person name="Wortman J."/>
            <person name="Nusbaum C."/>
            <person name="Birren B."/>
        </authorList>
    </citation>
    <scope>NUCLEOTIDE SEQUENCE</scope>
    <source>
        <strain evidence="11">R3-111a-1</strain>
    </source>
</reference>
<evidence type="ECO:0000259" key="10">
    <source>
        <dbReference type="PROSITE" id="PS51296"/>
    </source>
</evidence>
<evidence type="ECO:0000313" key="12">
    <source>
        <dbReference type="EnsemblFungi" id="EJT72957"/>
    </source>
</evidence>
<dbReference type="SUPFAM" id="SSF50022">
    <property type="entry name" value="ISP domain"/>
    <property type="match status" value="1"/>
</dbReference>
<evidence type="ECO:0000256" key="1">
    <source>
        <dbReference type="ARBA" id="ARBA00001974"/>
    </source>
</evidence>
<dbReference type="GO" id="GO:0051537">
    <property type="term" value="F:2 iron, 2 sulfur cluster binding"/>
    <property type="evidence" value="ECO:0007669"/>
    <property type="project" value="UniProtKB-KW"/>
</dbReference>
<dbReference type="Gene3D" id="3.30.390.30">
    <property type="match status" value="1"/>
</dbReference>
<reference evidence="11" key="2">
    <citation type="submission" date="2010-07" db="EMBL/GenBank/DDBJ databases">
        <authorList>
            <consortium name="The Broad Institute Genome Sequencing Platform"/>
            <consortium name="Broad Institute Genome Sequencing Center for Infectious Disease"/>
            <person name="Ma L.-J."/>
            <person name="Dead R."/>
            <person name="Young S."/>
            <person name="Zeng Q."/>
            <person name="Koehrsen M."/>
            <person name="Alvarado L."/>
            <person name="Berlin A."/>
            <person name="Chapman S.B."/>
            <person name="Chen Z."/>
            <person name="Freedman E."/>
            <person name="Gellesch M."/>
            <person name="Goldberg J."/>
            <person name="Griggs A."/>
            <person name="Gujja S."/>
            <person name="Heilman E.R."/>
            <person name="Heiman D."/>
            <person name="Hepburn T."/>
            <person name="Howarth C."/>
            <person name="Jen D."/>
            <person name="Larson L."/>
            <person name="Mehta T."/>
            <person name="Neiman D."/>
            <person name="Pearson M."/>
            <person name="Roberts A."/>
            <person name="Saif S."/>
            <person name="Shea T."/>
            <person name="Shenoy N."/>
            <person name="Sisk P."/>
            <person name="Stolte C."/>
            <person name="Sykes S."/>
            <person name="Walk T."/>
            <person name="White J."/>
            <person name="Yandava C."/>
            <person name="Haas B."/>
            <person name="Nusbaum C."/>
            <person name="Birren B."/>
        </authorList>
    </citation>
    <scope>NUCLEOTIDE SEQUENCE</scope>
    <source>
        <strain evidence="11">R3-111a-1</strain>
    </source>
</reference>
<dbReference type="InterPro" id="IPR017941">
    <property type="entry name" value="Rieske_2Fe-2S"/>
</dbReference>
<dbReference type="InterPro" id="IPR028202">
    <property type="entry name" value="Reductase_C"/>
</dbReference>
<sequence length="590" mass="62609">MSLVSALSAARQASLRPRTIQSLLFAKSALVLTSSFPLSRISARAMSQEYKLKSVTSLDLKPGDKQEVEVEGIPDAKVLLVNAGGKVQAIGPKCTHYGAPLVKGVLTTEGRLTCPWHGACFNAKTGDVEDAPALDSLPTFKVVERDGAVYVTGEEATIKGGRRKPKFQCASIKQDLDKVLVVGGGSGAIGLVEELREQGYQGPITVVSKEGYLPIDRPKLSKALLTDLSKLQWRDLEWLRSGNVEFVEDEVTAIDFSGKNASTKNGQTLPYGKLVLATGGTPRTLPLPGFKVLGNVFTLRTVHDVRKIVDAIGPKGKKIVVIGSSFIGMEVANATSKENTVTVVGMEKVPLERVLGEKIGAAAQKGLEANGAKFYMSAGVEKAEPSASDPAMVGSVILKDGTSLSADLVILGVGVAPATEFLKGNAGVQLLQDGSLEVDELFAVKGVKDVYALGDIATFPYHGPAAGGKGVRIEHWNVAQKSGRTAARHIVNPSLKAEFFTPIFWSALSAQVRYCGNTMASGWDDLVIQGNVDEGKWSAFYAKGEDIVAVATMGTDPVMVQSAELLRLGKMPKKSQLEKGFDVMSLGAPE</sequence>
<reference evidence="12" key="5">
    <citation type="submission" date="2018-04" db="UniProtKB">
        <authorList>
            <consortium name="EnsemblFungi"/>
        </authorList>
    </citation>
    <scope>IDENTIFICATION</scope>
    <source>
        <strain evidence="12">R3-111a-1</strain>
    </source>
</reference>
<dbReference type="GO" id="GO:0046872">
    <property type="term" value="F:metal ion binding"/>
    <property type="evidence" value="ECO:0007669"/>
    <property type="project" value="UniProtKB-KW"/>
</dbReference>
<dbReference type="STRING" id="644352.J3P8H4"/>
<keyword evidence="4" id="KW-0001">2Fe-2S</keyword>
<keyword evidence="6" id="KW-0274">FAD</keyword>
<keyword evidence="13" id="KW-1185">Reference proteome</keyword>
<dbReference type="InterPro" id="IPR023753">
    <property type="entry name" value="FAD/NAD-binding_dom"/>
</dbReference>
<dbReference type="EnsemblFungi" id="EJT72957">
    <property type="protein sequence ID" value="EJT72957"/>
    <property type="gene ID" value="GGTG_09808"/>
</dbReference>